<accession>A0AAV2SSY3</accession>
<dbReference type="AlphaFoldDB" id="A0AAV2SSY3"/>
<proteinExistence type="predicted"/>
<keyword evidence="2" id="KW-1185">Reference proteome</keyword>
<comment type="caution">
    <text evidence="1">The sequence shown here is derived from an EMBL/GenBank/DDBJ whole genome shotgun (WGS) entry which is preliminary data.</text>
</comment>
<evidence type="ECO:0000313" key="1">
    <source>
        <dbReference type="EMBL" id="CAL4234898.1"/>
    </source>
</evidence>
<protein>
    <submittedName>
        <fullName evidence="1">Uncharacterized protein</fullName>
    </submittedName>
</protein>
<name>A0AAV2SSY3_MEGNR</name>
<organism evidence="1 2">
    <name type="scientific">Meganyctiphanes norvegica</name>
    <name type="common">Northern krill</name>
    <name type="synonym">Thysanopoda norvegica</name>
    <dbReference type="NCBI Taxonomy" id="48144"/>
    <lineage>
        <taxon>Eukaryota</taxon>
        <taxon>Metazoa</taxon>
        <taxon>Ecdysozoa</taxon>
        <taxon>Arthropoda</taxon>
        <taxon>Crustacea</taxon>
        <taxon>Multicrustacea</taxon>
        <taxon>Malacostraca</taxon>
        <taxon>Eumalacostraca</taxon>
        <taxon>Eucarida</taxon>
        <taxon>Euphausiacea</taxon>
        <taxon>Euphausiidae</taxon>
        <taxon>Meganyctiphanes</taxon>
    </lineage>
</organism>
<gene>
    <name evidence="1" type="ORF">MNOR_LOCUS40048</name>
</gene>
<dbReference type="EMBL" id="CAXKWB010114399">
    <property type="protein sequence ID" value="CAL4234898.1"/>
    <property type="molecule type" value="Genomic_DNA"/>
</dbReference>
<evidence type="ECO:0000313" key="2">
    <source>
        <dbReference type="Proteomes" id="UP001497623"/>
    </source>
</evidence>
<sequence length="259" mass="28807">MRHRPQFLGAPISVIRPIEILIITNAMTHPCCQDIPLYKFDTVPLLLGLVVRGGETHSRDVAKIFCCINLTLSHYFWAQWLEAERHTAQVCVRIRLFFAFYVAVSQGLRYKVKSKTRTHPLPPPQPPLFSAHDVRIFSDAEEDARTSRQALQSITLTQALTQEGRPQLSVSLSARHMAGQAQAAGSRRCRCGDAQGVAGPGTTSNGYRGELFLGRALSVMSRSDTHVSRSAASSELRFVMRRPSARGGRRSCFLHNLIP</sequence>
<reference evidence="1 2" key="1">
    <citation type="submission" date="2024-05" db="EMBL/GenBank/DDBJ databases">
        <authorList>
            <person name="Wallberg A."/>
        </authorList>
    </citation>
    <scope>NUCLEOTIDE SEQUENCE [LARGE SCALE GENOMIC DNA]</scope>
</reference>
<dbReference type="Proteomes" id="UP001497623">
    <property type="component" value="Unassembled WGS sequence"/>
</dbReference>